<dbReference type="InterPro" id="IPR004770">
    <property type="entry name" value="Na/H_antiport_NhaC"/>
</dbReference>
<evidence type="ECO:0000256" key="8">
    <source>
        <dbReference type="ARBA" id="ARBA00038435"/>
    </source>
</evidence>
<keyword evidence="7 9" id="KW-0472">Membrane</keyword>
<proteinExistence type="inferred from homology"/>
<evidence type="ECO:0000256" key="9">
    <source>
        <dbReference type="SAM" id="Phobius"/>
    </source>
</evidence>
<reference evidence="11 12" key="1">
    <citation type="submission" date="2016-11" db="EMBL/GenBank/DDBJ databases">
        <title>Complete genome sequencing of Virgibacillus halodenitrificans PDB-F2.</title>
        <authorList>
            <person name="Sun Z."/>
            <person name="Zhou Y."/>
            <person name="Li H."/>
        </authorList>
    </citation>
    <scope>NUCLEOTIDE SEQUENCE [LARGE SCALE GENOMIC DNA]</scope>
    <source>
        <strain evidence="11 12">PDB-F2</strain>
    </source>
</reference>
<feature type="domain" description="Na+/H+ antiporter NhaC-like C-terminal" evidence="10">
    <location>
        <begin position="157"/>
        <end position="461"/>
    </location>
</feature>
<evidence type="ECO:0000256" key="3">
    <source>
        <dbReference type="ARBA" id="ARBA00022449"/>
    </source>
</evidence>
<feature type="transmembrane region" description="Helical" evidence="9">
    <location>
        <begin position="257"/>
        <end position="274"/>
    </location>
</feature>
<dbReference type="EMBL" id="CP017962">
    <property type="protein sequence ID" value="APC49353.1"/>
    <property type="molecule type" value="Genomic_DNA"/>
</dbReference>
<organism evidence="11 12">
    <name type="scientific">Virgibacillus halodenitrificans</name>
    <name type="common">Bacillus halodenitrificans</name>
    <dbReference type="NCBI Taxonomy" id="1482"/>
    <lineage>
        <taxon>Bacteria</taxon>
        <taxon>Bacillati</taxon>
        <taxon>Bacillota</taxon>
        <taxon>Bacilli</taxon>
        <taxon>Bacillales</taxon>
        <taxon>Bacillaceae</taxon>
        <taxon>Virgibacillus</taxon>
    </lineage>
</organism>
<evidence type="ECO:0000256" key="2">
    <source>
        <dbReference type="ARBA" id="ARBA00022448"/>
    </source>
</evidence>
<dbReference type="GO" id="GO:0015297">
    <property type="term" value="F:antiporter activity"/>
    <property type="evidence" value="ECO:0007669"/>
    <property type="project" value="UniProtKB-KW"/>
</dbReference>
<comment type="similarity">
    <text evidence="8">Belongs to the NhaC Na(+)/H(+) (TC 2.A.35) antiporter family.</text>
</comment>
<evidence type="ECO:0000256" key="7">
    <source>
        <dbReference type="ARBA" id="ARBA00023136"/>
    </source>
</evidence>
<feature type="transmembrane region" description="Helical" evidence="9">
    <location>
        <begin position="442"/>
        <end position="461"/>
    </location>
</feature>
<feature type="transmembrane region" description="Helical" evidence="9">
    <location>
        <begin position="361"/>
        <end position="390"/>
    </location>
</feature>
<evidence type="ECO:0000313" key="11">
    <source>
        <dbReference type="EMBL" id="APC49353.1"/>
    </source>
</evidence>
<keyword evidence="6 9" id="KW-1133">Transmembrane helix</keyword>
<feature type="transmembrane region" description="Helical" evidence="9">
    <location>
        <begin position="321"/>
        <end position="341"/>
    </location>
</feature>
<dbReference type="AlphaFoldDB" id="A0AAC9J2G4"/>
<sequence>MKRKPTLLEAFFPIVMMLLLLAIGYGVYGFSPEPLLILASLFAGIIALRVGVNWDGMMEGIREKIDTAMPAILILISIGILIGTWMISGTIPMMIYYGLEIINPTFIVVIAFIVSAIISIVTGTSWGSVGTVGVALMGIATGLGASLPATAGAVVAGAYFGDKLSPLSDTTNLAPIAAGSELYEHIKHMLYTTVPAAIISLIVYTIAGFNLTTDSVSTPEEMEVMLQTLTEMFDWSVWLLLPPIIILYGSIRKKPTLPTIILSSIVAAVLAKWIQGFSAVDIFASTVTGFDVSMVSKTGFNPEGVAWEVTRLVNQGGMQSMTGVILIAFSAFIFAGIITKAGALEVIIEALLKIVKRTGDLILSTVLSCITMALVTGNSYLSIIVPGDIYKDTYQKKKLHAKNLSRTLEDSGTVVVPLIPWSSAGVYMAGTLGVSTLSYAPWAILCYVGFIIAIILGYTGIGIERISEEEPVNLEENKAVENSKVE</sequence>
<protein>
    <submittedName>
        <fullName evidence="11">Na+/H+ antiporter NhaC</fullName>
    </submittedName>
</protein>
<feature type="transmembrane region" description="Helical" evidence="9">
    <location>
        <begin position="232"/>
        <end position="251"/>
    </location>
</feature>
<keyword evidence="5 9" id="KW-0812">Transmembrane</keyword>
<accession>A0AAC9J2G4</accession>
<dbReference type="KEGG" id="vhl:BME96_14645"/>
<feature type="transmembrane region" description="Helical" evidence="9">
    <location>
        <begin position="411"/>
        <end position="430"/>
    </location>
</feature>
<evidence type="ECO:0000256" key="6">
    <source>
        <dbReference type="ARBA" id="ARBA00022989"/>
    </source>
</evidence>
<dbReference type="PANTHER" id="PTHR33451">
    <property type="entry name" value="MALATE-2H(+)/NA(+)-LACTATE ANTIPORTER"/>
    <property type="match status" value="1"/>
</dbReference>
<comment type="subcellular location">
    <subcellularLocation>
        <location evidence="1">Cell membrane</location>
        <topology evidence="1">Multi-pass membrane protein</topology>
    </subcellularLocation>
</comment>
<evidence type="ECO:0000259" key="10">
    <source>
        <dbReference type="Pfam" id="PF03553"/>
    </source>
</evidence>
<dbReference type="RefSeq" id="WP_019378765.1">
    <property type="nucleotide sequence ID" value="NZ_CP017962.1"/>
</dbReference>
<feature type="transmembrane region" description="Helical" evidence="9">
    <location>
        <begin position="7"/>
        <end position="28"/>
    </location>
</feature>
<feature type="transmembrane region" description="Helical" evidence="9">
    <location>
        <begin position="134"/>
        <end position="160"/>
    </location>
</feature>
<feature type="transmembrane region" description="Helical" evidence="9">
    <location>
        <begin position="34"/>
        <end position="52"/>
    </location>
</feature>
<name>A0AAC9J2G4_VIRHA</name>
<evidence type="ECO:0000313" key="12">
    <source>
        <dbReference type="Proteomes" id="UP000182945"/>
    </source>
</evidence>
<dbReference type="InterPro" id="IPR018461">
    <property type="entry name" value="Na/H_Antiport_NhaC-like_C"/>
</dbReference>
<feature type="transmembrane region" description="Helical" evidence="9">
    <location>
        <begin position="189"/>
        <end position="211"/>
    </location>
</feature>
<dbReference type="InterPro" id="IPR052180">
    <property type="entry name" value="NhaC_Na-H+_Antiporter"/>
</dbReference>
<dbReference type="Proteomes" id="UP000182945">
    <property type="component" value="Chromosome"/>
</dbReference>
<keyword evidence="3" id="KW-0050">Antiport</keyword>
<dbReference type="GeneID" id="71515647"/>
<dbReference type="GO" id="GO:0005886">
    <property type="term" value="C:plasma membrane"/>
    <property type="evidence" value="ECO:0007669"/>
    <property type="project" value="UniProtKB-SubCell"/>
</dbReference>
<dbReference type="PANTHER" id="PTHR33451:SF3">
    <property type="entry name" value="MALATE-2H(+)_NA(+)-LACTATE ANTIPORTER"/>
    <property type="match status" value="1"/>
</dbReference>
<dbReference type="Pfam" id="PF03553">
    <property type="entry name" value="Na_H_antiporter"/>
    <property type="match status" value="1"/>
</dbReference>
<evidence type="ECO:0000256" key="1">
    <source>
        <dbReference type="ARBA" id="ARBA00004651"/>
    </source>
</evidence>
<evidence type="ECO:0000256" key="5">
    <source>
        <dbReference type="ARBA" id="ARBA00022692"/>
    </source>
</evidence>
<evidence type="ECO:0000256" key="4">
    <source>
        <dbReference type="ARBA" id="ARBA00022475"/>
    </source>
</evidence>
<dbReference type="NCBIfam" id="TIGR00931">
    <property type="entry name" value="antiport_nhaC"/>
    <property type="match status" value="1"/>
</dbReference>
<keyword evidence="2" id="KW-0813">Transport</keyword>
<gene>
    <name evidence="11" type="ORF">BME96_14645</name>
</gene>
<keyword evidence="4" id="KW-1003">Cell membrane</keyword>
<feature type="transmembrane region" description="Helical" evidence="9">
    <location>
        <begin position="72"/>
        <end position="95"/>
    </location>
</feature>
<feature type="transmembrane region" description="Helical" evidence="9">
    <location>
        <begin position="101"/>
        <end position="122"/>
    </location>
</feature>